<protein>
    <submittedName>
        <fullName evidence="2">Uncharacterized protein</fullName>
    </submittedName>
</protein>
<reference evidence="2 3" key="1">
    <citation type="journal article" date="2019" name="Nat. Ecol. Evol.">
        <title>Megaphylogeny resolves global patterns of mushroom evolution.</title>
        <authorList>
            <person name="Varga T."/>
            <person name="Krizsan K."/>
            <person name="Foldi C."/>
            <person name="Dima B."/>
            <person name="Sanchez-Garcia M."/>
            <person name="Sanchez-Ramirez S."/>
            <person name="Szollosi G.J."/>
            <person name="Szarkandi J.G."/>
            <person name="Papp V."/>
            <person name="Albert L."/>
            <person name="Andreopoulos W."/>
            <person name="Angelini C."/>
            <person name="Antonin V."/>
            <person name="Barry K.W."/>
            <person name="Bougher N.L."/>
            <person name="Buchanan P."/>
            <person name="Buyck B."/>
            <person name="Bense V."/>
            <person name="Catcheside P."/>
            <person name="Chovatia M."/>
            <person name="Cooper J."/>
            <person name="Damon W."/>
            <person name="Desjardin D."/>
            <person name="Finy P."/>
            <person name="Geml J."/>
            <person name="Haridas S."/>
            <person name="Hughes K."/>
            <person name="Justo A."/>
            <person name="Karasinski D."/>
            <person name="Kautmanova I."/>
            <person name="Kiss B."/>
            <person name="Kocsube S."/>
            <person name="Kotiranta H."/>
            <person name="LaButti K.M."/>
            <person name="Lechner B.E."/>
            <person name="Liimatainen K."/>
            <person name="Lipzen A."/>
            <person name="Lukacs Z."/>
            <person name="Mihaltcheva S."/>
            <person name="Morgado L.N."/>
            <person name="Niskanen T."/>
            <person name="Noordeloos M.E."/>
            <person name="Ohm R.A."/>
            <person name="Ortiz-Santana B."/>
            <person name="Ovrebo C."/>
            <person name="Racz N."/>
            <person name="Riley R."/>
            <person name="Savchenko A."/>
            <person name="Shiryaev A."/>
            <person name="Soop K."/>
            <person name="Spirin V."/>
            <person name="Szebenyi C."/>
            <person name="Tomsovsky M."/>
            <person name="Tulloss R.E."/>
            <person name="Uehling J."/>
            <person name="Grigoriev I.V."/>
            <person name="Vagvolgyi C."/>
            <person name="Papp T."/>
            <person name="Martin F.M."/>
            <person name="Miettinen O."/>
            <person name="Hibbett D.S."/>
            <person name="Nagy L.G."/>
        </authorList>
    </citation>
    <scope>NUCLEOTIDE SEQUENCE [LARGE SCALE GENOMIC DNA]</scope>
    <source>
        <strain evidence="2 3">FP101781</strain>
    </source>
</reference>
<feature type="coiled-coil region" evidence="1">
    <location>
        <begin position="155"/>
        <end position="182"/>
    </location>
</feature>
<sequence>MKGDIPTLQLSLTMPATGLPEIHVHASCMNTAQVCSSAPNRRTITQIVMASQPLAKMTATAGHHRAARRLYASAVLHHFGTQVLKDHVTTTWKDIFYPDGVATTVHADYKAIADERARTVETENQAQDRQAHCEARGVPDTFDMLMALPYIMVPQEHLKATIRETQEKADAAEQRRVQERVETWMEQITTA</sequence>
<organism evidence="2 3">
    <name type="scientific">Coprinellus micaceus</name>
    <name type="common">Glistening ink-cap mushroom</name>
    <name type="synonym">Coprinus micaceus</name>
    <dbReference type="NCBI Taxonomy" id="71717"/>
    <lineage>
        <taxon>Eukaryota</taxon>
        <taxon>Fungi</taxon>
        <taxon>Dikarya</taxon>
        <taxon>Basidiomycota</taxon>
        <taxon>Agaricomycotina</taxon>
        <taxon>Agaricomycetes</taxon>
        <taxon>Agaricomycetidae</taxon>
        <taxon>Agaricales</taxon>
        <taxon>Agaricineae</taxon>
        <taxon>Psathyrellaceae</taxon>
        <taxon>Coprinellus</taxon>
    </lineage>
</organism>
<comment type="caution">
    <text evidence="2">The sequence shown here is derived from an EMBL/GenBank/DDBJ whole genome shotgun (WGS) entry which is preliminary data.</text>
</comment>
<evidence type="ECO:0000313" key="3">
    <source>
        <dbReference type="Proteomes" id="UP000298030"/>
    </source>
</evidence>
<evidence type="ECO:0000256" key="1">
    <source>
        <dbReference type="SAM" id="Coils"/>
    </source>
</evidence>
<keyword evidence="1" id="KW-0175">Coiled coil</keyword>
<keyword evidence="3" id="KW-1185">Reference proteome</keyword>
<proteinExistence type="predicted"/>
<dbReference type="OrthoDB" id="3269637at2759"/>
<dbReference type="AlphaFoldDB" id="A0A4Y7T252"/>
<evidence type="ECO:0000313" key="2">
    <source>
        <dbReference type="EMBL" id="TEB28071.1"/>
    </source>
</evidence>
<dbReference type="Proteomes" id="UP000298030">
    <property type="component" value="Unassembled WGS sequence"/>
</dbReference>
<name>A0A4Y7T252_COPMI</name>
<gene>
    <name evidence="2" type="ORF">FA13DRAFT_1776134</name>
</gene>
<accession>A0A4Y7T252</accession>
<dbReference type="EMBL" id="QPFP01000035">
    <property type="protein sequence ID" value="TEB28071.1"/>
    <property type="molecule type" value="Genomic_DNA"/>
</dbReference>